<dbReference type="GO" id="GO:0003677">
    <property type="term" value="F:DNA binding"/>
    <property type="evidence" value="ECO:0007669"/>
    <property type="project" value="UniProtKB-KW"/>
</dbReference>
<organism evidence="7 8">
    <name type="scientific">Streptomyces brasiliensis</name>
    <dbReference type="NCBI Taxonomy" id="1954"/>
    <lineage>
        <taxon>Bacteria</taxon>
        <taxon>Bacillati</taxon>
        <taxon>Actinomycetota</taxon>
        <taxon>Actinomycetes</taxon>
        <taxon>Kitasatosporales</taxon>
        <taxon>Streptomycetaceae</taxon>
        <taxon>Streptomyces</taxon>
    </lineage>
</organism>
<sequence length="301" mass="32856">MFEVRRLRLLRELAAHGTVAAAAEACALTPSAVSQQLSLLEREARTPLFVRDGRRLLLTEAAKVLVAHTEIILAQLERARAEVSALENRVQGTVRLAAFPSAASALAAPAIAACQAYHPDLNVELIEEEPAQSLVDLRMRRTDVALVYEYNLLPRLPQSGVELEAVIQEPLLLALPRGHTRGETEGAYTMEALREERWIAPRRDDSLRTVLERVCASAGFDPRLDYTSDDYSVVLALVQAGLGVSLVPRLVVEQLSADVTLRPVENLRLTRTVSIAKRAGSAADPVINALVLGLRRAARQG</sequence>
<evidence type="ECO:0000256" key="2">
    <source>
        <dbReference type="ARBA" id="ARBA00023015"/>
    </source>
</evidence>
<dbReference type="PANTHER" id="PTHR30346">
    <property type="entry name" value="TRANSCRIPTIONAL DUAL REGULATOR HCAR-RELATED"/>
    <property type="match status" value="1"/>
</dbReference>
<keyword evidence="5" id="KW-0175">Coiled coil</keyword>
<evidence type="ECO:0000256" key="4">
    <source>
        <dbReference type="ARBA" id="ARBA00023163"/>
    </source>
</evidence>
<dbReference type="GO" id="GO:0032993">
    <property type="term" value="C:protein-DNA complex"/>
    <property type="evidence" value="ECO:0007669"/>
    <property type="project" value="TreeGrafter"/>
</dbReference>
<name>A0A917KSQ0_9ACTN</name>
<dbReference type="AlphaFoldDB" id="A0A917KSQ0"/>
<keyword evidence="8" id="KW-1185">Reference proteome</keyword>
<evidence type="ECO:0000256" key="5">
    <source>
        <dbReference type="SAM" id="Coils"/>
    </source>
</evidence>
<dbReference type="Pfam" id="PF00126">
    <property type="entry name" value="HTH_1"/>
    <property type="match status" value="1"/>
</dbReference>
<dbReference type="GO" id="GO:0003700">
    <property type="term" value="F:DNA-binding transcription factor activity"/>
    <property type="evidence" value="ECO:0007669"/>
    <property type="project" value="InterPro"/>
</dbReference>
<accession>A0A917KSQ0</accession>
<keyword evidence="2" id="KW-0805">Transcription regulation</keyword>
<feature type="coiled-coil region" evidence="5">
    <location>
        <begin position="69"/>
        <end position="96"/>
    </location>
</feature>
<dbReference type="InterPro" id="IPR005119">
    <property type="entry name" value="LysR_subst-bd"/>
</dbReference>
<keyword evidence="3" id="KW-0238">DNA-binding</keyword>
<feature type="domain" description="HTH lysR-type" evidence="6">
    <location>
        <begin position="2"/>
        <end position="59"/>
    </location>
</feature>
<dbReference type="Pfam" id="PF03466">
    <property type="entry name" value="LysR_substrate"/>
    <property type="match status" value="1"/>
</dbReference>
<dbReference type="EMBL" id="BMQA01000013">
    <property type="protein sequence ID" value="GGJ27635.1"/>
    <property type="molecule type" value="Genomic_DNA"/>
</dbReference>
<dbReference type="Gene3D" id="1.10.10.10">
    <property type="entry name" value="Winged helix-like DNA-binding domain superfamily/Winged helix DNA-binding domain"/>
    <property type="match status" value="1"/>
</dbReference>
<evidence type="ECO:0000313" key="8">
    <source>
        <dbReference type="Proteomes" id="UP000657574"/>
    </source>
</evidence>
<dbReference type="SUPFAM" id="SSF46785">
    <property type="entry name" value="Winged helix' DNA-binding domain"/>
    <property type="match status" value="1"/>
</dbReference>
<proteinExistence type="inferred from homology"/>
<keyword evidence="4" id="KW-0804">Transcription</keyword>
<comment type="caution">
    <text evidence="7">The sequence shown here is derived from an EMBL/GenBank/DDBJ whole genome shotgun (WGS) entry which is preliminary data.</text>
</comment>
<dbReference type="PROSITE" id="PS50931">
    <property type="entry name" value="HTH_LYSR"/>
    <property type="match status" value="1"/>
</dbReference>
<protein>
    <submittedName>
        <fullName evidence="7">LysR family transcriptional regulator</fullName>
    </submittedName>
</protein>
<evidence type="ECO:0000256" key="1">
    <source>
        <dbReference type="ARBA" id="ARBA00009437"/>
    </source>
</evidence>
<dbReference type="InterPro" id="IPR036390">
    <property type="entry name" value="WH_DNA-bd_sf"/>
</dbReference>
<comment type="similarity">
    <text evidence="1">Belongs to the LysR transcriptional regulatory family.</text>
</comment>
<dbReference type="RefSeq" id="WP_189312888.1">
    <property type="nucleotide sequence ID" value="NZ_BMQA01000013.1"/>
</dbReference>
<dbReference type="SUPFAM" id="SSF53850">
    <property type="entry name" value="Periplasmic binding protein-like II"/>
    <property type="match status" value="1"/>
</dbReference>
<dbReference type="InterPro" id="IPR000847">
    <property type="entry name" value="LysR_HTH_N"/>
</dbReference>
<dbReference type="Gene3D" id="3.40.190.10">
    <property type="entry name" value="Periplasmic binding protein-like II"/>
    <property type="match status" value="2"/>
</dbReference>
<reference evidence="7" key="2">
    <citation type="submission" date="2020-09" db="EMBL/GenBank/DDBJ databases">
        <authorList>
            <person name="Sun Q."/>
            <person name="Ohkuma M."/>
        </authorList>
    </citation>
    <scope>NUCLEOTIDE SEQUENCE</scope>
    <source>
        <strain evidence="7">JCM 3086</strain>
    </source>
</reference>
<evidence type="ECO:0000256" key="3">
    <source>
        <dbReference type="ARBA" id="ARBA00023125"/>
    </source>
</evidence>
<evidence type="ECO:0000313" key="7">
    <source>
        <dbReference type="EMBL" id="GGJ27635.1"/>
    </source>
</evidence>
<dbReference type="InterPro" id="IPR036388">
    <property type="entry name" value="WH-like_DNA-bd_sf"/>
</dbReference>
<evidence type="ECO:0000259" key="6">
    <source>
        <dbReference type="PROSITE" id="PS50931"/>
    </source>
</evidence>
<dbReference type="PANTHER" id="PTHR30346:SF29">
    <property type="entry name" value="LYSR SUBSTRATE-BINDING"/>
    <property type="match status" value="1"/>
</dbReference>
<gene>
    <name evidence="7" type="ORF">GCM10010121_043680</name>
</gene>
<dbReference type="Proteomes" id="UP000657574">
    <property type="component" value="Unassembled WGS sequence"/>
</dbReference>
<reference evidence="7" key="1">
    <citation type="journal article" date="2014" name="Int. J. Syst. Evol. Microbiol.">
        <title>Complete genome sequence of Corynebacterium casei LMG S-19264T (=DSM 44701T), isolated from a smear-ripened cheese.</title>
        <authorList>
            <consortium name="US DOE Joint Genome Institute (JGI-PGF)"/>
            <person name="Walter F."/>
            <person name="Albersmeier A."/>
            <person name="Kalinowski J."/>
            <person name="Ruckert C."/>
        </authorList>
    </citation>
    <scope>NUCLEOTIDE SEQUENCE</scope>
    <source>
        <strain evidence="7">JCM 3086</strain>
    </source>
</reference>